<protein>
    <submittedName>
        <fullName evidence="1">Uncharacterized protein</fullName>
    </submittedName>
</protein>
<name>A0A9P9FP75_9HYPO</name>
<organism evidence="1 2">
    <name type="scientific">Dactylonectria macrodidyma</name>
    <dbReference type="NCBI Taxonomy" id="307937"/>
    <lineage>
        <taxon>Eukaryota</taxon>
        <taxon>Fungi</taxon>
        <taxon>Dikarya</taxon>
        <taxon>Ascomycota</taxon>
        <taxon>Pezizomycotina</taxon>
        <taxon>Sordariomycetes</taxon>
        <taxon>Hypocreomycetidae</taxon>
        <taxon>Hypocreales</taxon>
        <taxon>Nectriaceae</taxon>
        <taxon>Dactylonectria</taxon>
    </lineage>
</organism>
<dbReference type="Proteomes" id="UP000738349">
    <property type="component" value="Unassembled WGS sequence"/>
</dbReference>
<accession>A0A9P9FP75</accession>
<dbReference type="AlphaFoldDB" id="A0A9P9FP75"/>
<proteinExistence type="predicted"/>
<gene>
    <name evidence="1" type="ORF">EDB81DRAFT_270028</name>
</gene>
<keyword evidence="2" id="KW-1185">Reference proteome</keyword>
<dbReference type="EMBL" id="JAGMUV010000003">
    <property type="protein sequence ID" value="KAH7166006.1"/>
    <property type="molecule type" value="Genomic_DNA"/>
</dbReference>
<comment type="caution">
    <text evidence="1">The sequence shown here is derived from an EMBL/GenBank/DDBJ whole genome shotgun (WGS) entry which is preliminary data.</text>
</comment>
<sequence length="257" mass="28560">MSSWPRSTGWRLFCWKTGSGGRVHSEGECKGISWPLCATQISSLAGVSLLPDKLLFCLVILPHLSSSRHLIVSFSHVLFFASPPLFVVPFSSLITQHSSHTCQVLNLSFHFHLYMLESFLLFILGRAGAGEPAEGKLNGEIGAGGRWSQGVQRENLSPTKAGLYILFALLSGGGASGLRSLTSPVCLAFHKGQPYRTKKRGRSRLHTTHLSSCLYRVIGGTWNWKLLELGLEGLWRWRKKGGNLNRLYRLNWLERDG</sequence>
<reference evidence="1" key="1">
    <citation type="journal article" date="2021" name="Nat. Commun.">
        <title>Genetic determinants of endophytism in the Arabidopsis root mycobiome.</title>
        <authorList>
            <person name="Mesny F."/>
            <person name="Miyauchi S."/>
            <person name="Thiergart T."/>
            <person name="Pickel B."/>
            <person name="Atanasova L."/>
            <person name="Karlsson M."/>
            <person name="Huettel B."/>
            <person name="Barry K.W."/>
            <person name="Haridas S."/>
            <person name="Chen C."/>
            <person name="Bauer D."/>
            <person name="Andreopoulos W."/>
            <person name="Pangilinan J."/>
            <person name="LaButti K."/>
            <person name="Riley R."/>
            <person name="Lipzen A."/>
            <person name="Clum A."/>
            <person name="Drula E."/>
            <person name="Henrissat B."/>
            <person name="Kohler A."/>
            <person name="Grigoriev I.V."/>
            <person name="Martin F.M."/>
            <person name="Hacquard S."/>
        </authorList>
    </citation>
    <scope>NUCLEOTIDE SEQUENCE</scope>
    <source>
        <strain evidence="1">MPI-CAGE-AT-0147</strain>
    </source>
</reference>
<evidence type="ECO:0000313" key="1">
    <source>
        <dbReference type="EMBL" id="KAH7166006.1"/>
    </source>
</evidence>
<evidence type="ECO:0000313" key="2">
    <source>
        <dbReference type="Proteomes" id="UP000738349"/>
    </source>
</evidence>